<dbReference type="PANTHER" id="PTHR47784">
    <property type="entry name" value="STEROL UPTAKE CONTROL PROTEIN 2"/>
    <property type="match status" value="1"/>
</dbReference>
<organism evidence="4 5">
    <name type="scientific">Cercophora newfieldiana</name>
    <dbReference type="NCBI Taxonomy" id="92897"/>
    <lineage>
        <taxon>Eukaryota</taxon>
        <taxon>Fungi</taxon>
        <taxon>Dikarya</taxon>
        <taxon>Ascomycota</taxon>
        <taxon>Pezizomycotina</taxon>
        <taxon>Sordariomycetes</taxon>
        <taxon>Sordariomycetidae</taxon>
        <taxon>Sordariales</taxon>
        <taxon>Lasiosphaeriaceae</taxon>
        <taxon>Cercophora</taxon>
    </lineage>
</organism>
<dbReference type="GO" id="GO:0008270">
    <property type="term" value="F:zinc ion binding"/>
    <property type="evidence" value="ECO:0007669"/>
    <property type="project" value="InterPro"/>
</dbReference>
<sequence>MSTKLLMPGSSQPELHQKSRLRKAHRKSRRGCANCKIRKVKCDESKPRCQKCISFGIGCSYEAGVPEMHLDFAGSFRVDLSGSGSQSFAFSVNPSLPRLLPDFPTYLPVAGGKKDQLYQLSPIDKRRLQGFKERGVLTVGPREAAMVFQSHALEFSVNSPFLTHLILALTLLFETHQTKPDRKKTAALAFHFYHGVSLFNTKLSQPVSPLDKDILWCAASLTAAAAFADVKATEASETWILSPSPVADLEWLRMTGGKKAVYDLTNPTRPESVFNASCDHFLDPTAHVGEEILNLPPKFIDLYNLDEFSTSESNPYHNAATVLARVMPLECNRKTITKFLTFVGFPDPGFLRLLEQRDPRALLLLNYWYAKTLTTEHWWIYRRGIIEGPALCTFLEDAFGNDPELLGLLDFPKAAFARALSQRSE</sequence>
<dbReference type="GO" id="GO:0001228">
    <property type="term" value="F:DNA-binding transcription activator activity, RNA polymerase II-specific"/>
    <property type="evidence" value="ECO:0007669"/>
    <property type="project" value="TreeGrafter"/>
</dbReference>
<dbReference type="InterPro" id="IPR053157">
    <property type="entry name" value="Sterol_Uptake_Regulator"/>
</dbReference>
<evidence type="ECO:0000256" key="2">
    <source>
        <dbReference type="SAM" id="MobiDB-lite"/>
    </source>
</evidence>
<dbReference type="InterPro" id="IPR036864">
    <property type="entry name" value="Zn2-C6_fun-type_DNA-bd_sf"/>
</dbReference>
<dbReference type="SMART" id="SM00066">
    <property type="entry name" value="GAL4"/>
    <property type="match status" value="1"/>
</dbReference>
<evidence type="ECO:0000313" key="5">
    <source>
        <dbReference type="Proteomes" id="UP001174936"/>
    </source>
</evidence>
<proteinExistence type="predicted"/>
<feature type="region of interest" description="Disordered" evidence="2">
    <location>
        <begin position="1"/>
        <end position="25"/>
    </location>
</feature>
<dbReference type="Pfam" id="PF00172">
    <property type="entry name" value="Zn_clus"/>
    <property type="match status" value="1"/>
</dbReference>
<evidence type="ECO:0000256" key="1">
    <source>
        <dbReference type="ARBA" id="ARBA00023242"/>
    </source>
</evidence>
<name>A0AA39YCN9_9PEZI</name>
<dbReference type="SUPFAM" id="SSF57701">
    <property type="entry name" value="Zn2/Cys6 DNA-binding domain"/>
    <property type="match status" value="1"/>
</dbReference>
<dbReference type="PROSITE" id="PS50048">
    <property type="entry name" value="ZN2_CY6_FUNGAL_2"/>
    <property type="match status" value="1"/>
</dbReference>
<dbReference type="PROSITE" id="PS00463">
    <property type="entry name" value="ZN2_CY6_FUNGAL_1"/>
    <property type="match status" value="1"/>
</dbReference>
<dbReference type="Gene3D" id="4.10.240.10">
    <property type="entry name" value="Zn(2)-C6 fungal-type DNA-binding domain"/>
    <property type="match status" value="1"/>
</dbReference>
<dbReference type="PRINTS" id="PR00755">
    <property type="entry name" value="AFLATOXINBRP"/>
</dbReference>
<dbReference type="Proteomes" id="UP001174936">
    <property type="component" value="Unassembled WGS sequence"/>
</dbReference>
<dbReference type="PANTHER" id="PTHR47784:SF9">
    <property type="entry name" value="ZN(II)2CYS6 TRANSCRIPTION FACTOR (EUROFUNG)"/>
    <property type="match status" value="1"/>
</dbReference>
<keyword evidence="1" id="KW-0539">Nucleus</keyword>
<accession>A0AA39YCN9</accession>
<comment type="caution">
    <text evidence="4">The sequence shown here is derived from an EMBL/GenBank/DDBJ whole genome shotgun (WGS) entry which is preliminary data.</text>
</comment>
<feature type="compositionally biased region" description="Polar residues" evidence="2">
    <location>
        <begin position="1"/>
        <end position="14"/>
    </location>
</feature>
<feature type="domain" description="Zn(2)-C6 fungal-type" evidence="3">
    <location>
        <begin position="31"/>
        <end position="61"/>
    </location>
</feature>
<evidence type="ECO:0000313" key="4">
    <source>
        <dbReference type="EMBL" id="KAK0648600.1"/>
    </source>
</evidence>
<dbReference type="EMBL" id="JAULSV010000003">
    <property type="protein sequence ID" value="KAK0648600.1"/>
    <property type="molecule type" value="Genomic_DNA"/>
</dbReference>
<keyword evidence="5" id="KW-1185">Reference proteome</keyword>
<evidence type="ECO:0000259" key="3">
    <source>
        <dbReference type="PROSITE" id="PS50048"/>
    </source>
</evidence>
<dbReference type="CDD" id="cd00067">
    <property type="entry name" value="GAL4"/>
    <property type="match status" value="1"/>
</dbReference>
<dbReference type="InterPro" id="IPR001138">
    <property type="entry name" value="Zn2Cys6_DnaBD"/>
</dbReference>
<reference evidence="4" key="1">
    <citation type="submission" date="2023-06" db="EMBL/GenBank/DDBJ databases">
        <title>Genome-scale phylogeny and comparative genomics of the fungal order Sordariales.</title>
        <authorList>
            <consortium name="Lawrence Berkeley National Laboratory"/>
            <person name="Hensen N."/>
            <person name="Bonometti L."/>
            <person name="Westerberg I."/>
            <person name="Brannstrom I.O."/>
            <person name="Guillou S."/>
            <person name="Cros-Aarteil S."/>
            <person name="Calhoun S."/>
            <person name="Haridas S."/>
            <person name="Kuo A."/>
            <person name="Mondo S."/>
            <person name="Pangilinan J."/>
            <person name="Riley R."/>
            <person name="Labutti K."/>
            <person name="Andreopoulos B."/>
            <person name="Lipzen A."/>
            <person name="Chen C."/>
            <person name="Yanf M."/>
            <person name="Daum C."/>
            <person name="Ng V."/>
            <person name="Clum A."/>
            <person name="Steindorff A."/>
            <person name="Ohm R."/>
            <person name="Martin F."/>
            <person name="Silar P."/>
            <person name="Natvig D."/>
            <person name="Lalanne C."/>
            <person name="Gautier V."/>
            <person name="Ament-Velasquez S.L."/>
            <person name="Kruys A."/>
            <person name="Hutchinson M.I."/>
            <person name="Powell A.J."/>
            <person name="Barry K."/>
            <person name="Miller A.N."/>
            <person name="Grigoriev I.V."/>
            <person name="Debuchy R."/>
            <person name="Gladieux P."/>
            <person name="Thoren M.H."/>
            <person name="Johannesson H."/>
        </authorList>
    </citation>
    <scope>NUCLEOTIDE SEQUENCE</scope>
    <source>
        <strain evidence="4">SMH2532-1</strain>
    </source>
</reference>
<protein>
    <recommendedName>
        <fullName evidence="3">Zn(2)-C6 fungal-type domain-containing protein</fullName>
    </recommendedName>
</protein>
<gene>
    <name evidence="4" type="ORF">B0T16DRAFT_117327</name>
</gene>
<dbReference type="AlphaFoldDB" id="A0AA39YCN9"/>